<dbReference type="OrthoDB" id="270167at2759"/>
<dbReference type="GO" id="GO:0002143">
    <property type="term" value="P:tRNA wobble position uridine thiolation"/>
    <property type="evidence" value="ECO:0007669"/>
    <property type="project" value="EnsemblFungi"/>
</dbReference>
<gene>
    <name evidence="5" type="ORF">DM01DRAFT_1380031</name>
</gene>
<dbReference type="SMART" id="SM00450">
    <property type="entry name" value="RHOD"/>
    <property type="match status" value="2"/>
</dbReference>
<dbReference type="FunFam" id="3.40.250.10:FF:000001">
    <property type="entry name" value="Sulfurtransferase"/>
    <property type="match status" value="1"/>
</dbReference>
<keyword evidence="2" id="KW-0677">Repeat</keyword>
<dbReference type="GO" id="GO:0004792">
    <property type="term" value="F:thiosulfate-cyanide sulfurtransferase activity"/>
    <property type="evidence" value="ECO:0007669"/>
    <property type="project" value="EnsemblFungi"/>
</dbReference>
<keyword evidence="1 3" id="KW-0808">Transferase</keyword>
<sequence>MLKAFASPSLRPFTSATSVRSMSSLISSDQLASFLDKAKVLDSSTSSVNRVKVLDSSWHMPNANRDPYQEFLAKRIPGAQFFGIDTIKDTTVDLPHMLPTPTVFAQAVGDLGITNDDHVVVYDSVGTFSAARVYWTFKAFGHQGPLSILNGGLPAWENAGHPLASGPAEAVSAQYAESPLQTDLVRDYATMLQHATAIQQGVANQPQIIDARALGRFTGEAPEPRPGLSSGHMPGAICVPFQEVATPDGQYKSDDELKQLFESKGVDLDKPIITSCGSGITASVLYVALERAGAKQVAVYDGSWTEYADKKDSIIIKDVK</sequence>
<dbReference type="STRING" id="101127.A0A1X2GW14"/>
<evidence type="ECO:0000313" key="6">
    <source>
        <dbReference type="Proteomes" id="UP000242146"/>
    </source>
</evidence>
<organism evidence="5 6">
    <name type="scientific">Hesseltinella vesiculosa</name>
    <dbReference type="NCBI Taxonomy" id="101127"/>
    <lineage>
        <taxon>Eukaryota</taxon>
        <taxon>Fungi</taxon>
        <taxon>Fungi incertae sedis</taxon>
        <taxon>Mucoromycota</taxon>
        <taxon>Mucoromycotina</taxon>
        <taxon>Mucoromycetes</taxon>
        <taxon>Mucorales</taxon>
        <taxon>Cunninghamellaceae</taxon>
        <taxon>Hesseltinella</taxon>
    </lineage>
</organism>
<evidence type="ECO:0000256" key="3">
    <source>
        <dbReference type="RuleBase" id="RU000507"/>
    </source>
</evidence>
<feature type="domain" description="Rhodanese" evidence="4">
    <location>
        <begin position="202"/>
        <end position="316"/>
    </location>
</feature>
<dbReference type="CDD" id="cd01449">
    <property type="entry name" value="TST_Repeat_2"/>
    <property type="match status" value="1"/>
</dbReference>
<dbReference type="Pfam" id="PF00581">
    <property type="entry name" value="Rhodanese"/>
    <property type="match status" value="2"/>
</dbReference>
<feature type="domain" description="Rhodanese" evidence="4">
    <location>
        <begin position="47"/>
        <end position="165"/>
    </location>
</feature>
<evidence type="ECO:0000256" key="1">
    <source>
        <dbReference type="ARBA" id="ARBA00022679"/>
    </source>
</evidence>
<keyword evidence="6" id="KW-1185">Reference proteome</keyword>
<dbReference type="InterPro" id="IPR001307">
    <property type="entry name" value="Thiosulphate_STrfase_CS"/>
</dbReference>
<dbReference type="Proteomes" id="UP000242146">
    <property type="component" value="Unassembled WGS sequence"/>
</dbReference>
<dbReference type="InterPro" id="IPR045078">
    <property type="entry name" value="TST/MPST-like"/>
</dbReference>
<dbReference type="PANTHER" id="PTHR11364:SF27">
    <property type="entry name" value="SULFURTRANSFERASE"/>
    <property type="match status" value="1"/>
</dbReference>
<reference evidence="5 6" key="1">
    <citation type="submission" date="2016-07" db="EMBL/GenBank/DDBJ databases">
        <title>Pervasive Adenine N6-methylation of Active Genes in Fungi.</title>
        <authorList>
            <consortium name="DOE Joint Genome Institute"/>
            <person name="Mondo S.J."/>
            <person name="Dannebaum R.O."/>
            <person name="Kuo R.C."/>
            <person name="Labutti K."/>
            <person name="Haridas S."/>
            <person name="Kuo A."/>
            <person name="Salamov A."/>
            <person name="Ahrendt S.R."/>
            <person name="Lipzen A."/>
            <person name="Sullivan W."/>
            <person name="Andreopoulos W.B."/>
            <person name="Clum A."/>
            <person name="Lindquist E."/>
            <person name="Daum C."/>
            <person name="Ramamoorthy G.K."/>
            <person name="Gryganskyi A."/>
            <person name="Culley D."/>
            <person name="Magnuson J.K."/>
            <person name="James T.Y."/>
            <person name="O'Malley M.A."/>
            <person name="Stajich J.E."/>
            <person name="Spatafora J.W."/>
            <person name="Visel A."/>
            <person name="Grigoriev I.V."/>
        </authorList>
    </citation>
    <scope>NUCLEOTIDE SEQUENCE [LARGE SCALE GENOMIC DNA]</scope>
    <source>
        <strain evidence="5 6">NRRL 3301</strain>
    </source>
</reference>
<evidence type="ECO:0000256" key="2">
    <source>
        <dbReference type="ARBA" id="ARBA00022737"/>
    </source>
</evidence>
<dbReference type="SUPFAM" id="SSF52821">
    <property type="entry name" value="Rhodanese/Cell cycle control phosphatase"/>
    <property type="match status" value="2"/>
</dbReference>
<evidence type="ECO:0000259" key="4">
    <source>
        <dbReference type="PROSITE" id="PS50206"/>
    </source>
</evidence>
<protein>
    <recommendedName>
        <fullName evidence="3">Sulfurtransferase</fullName>
    </recommendedName>
</protein>
<name>A0A1X2GW14_9FUNG</name>
<dbReference type="PANTHER" id="PTHR11364">
    <property type="entry name" value="THIOSULFATE SULFERTANSFERASE"/>
    <property type="match status" value="1"/>
</dbReference>
<proteinExistence type="predicted"/>
<dbReference type="GO" id="GO:0005739">
    <property type="term" value="C:mitochondrion"/>
    <property type="evidence" value="ECO:0007669"/>
    <property type="project" value="TreeGrafter"/>
</dbReference>
<comment type="caution">
    <text evidence="5">The sequence shown here is derived from an EMBL/GenBank/DDBJ whole genome shotgun (WGS) entry which is preliminary data.</text>
</comment>
<dbReference type="InterPro" id="IPR036873">
    <property type="entry name" value="Rhodanese-like_dom_sf"/>
</dbReference>
<dbReference type="EMBL" id="MCGT01000002">
    <property type="protein sequence ID" value="ORX62209.1"/>
    <property type="molecule type" value="Genomic_DNA"/>
</dbReference>
<accession>A0A1X2GW14</accession>
<dbReference type="AlphaFoldDB" id="A0A1X2GW14"/>
<dbReference type="CDD" id="cd01448">
    <property type="entry name" value="TST_Repeat_1"/>
    <property type="match status" value="1"/>
</dbReference>
<evidence type="ECO:0000313" key="5">
    <source>
        <dbReference type="EMBL" id="ORX62209.1"/>
    </source>
</evidence>
<dbReference type="Gene3D" id="3.40.250.10">
    <property type="entry name" value="Rhodanese-like domain"/>
    <property type="match status" value="2"/>
</dbReference>
<dbReference type="PROSITE" id="PS00683">
    <property type="entry name" value="RHODANESE_2"/>
    <property type="match status" value="1"/>
</dbReference>
<dbReference type="InterPro" id="IPR001763">
    <property type="entry name" value="Rhodanese-like_dom"/>
</dbReference>
<dbReference type="PROSITE" id="PS50206">
    <property type="entry name" value="RHODANESE_3"/>
    <property type="match status" value="2"/>
</dbReference>